<dbReference type="SUPFAM" id="SSF55486">
    <property type="entry name" value="Metalloproteases ('zincins'), catalytic domain"/>
    <property type="match status" value="1"/>
</dbReference>
<dbReference type="InterPro" id="IPR004027">
    <property type="entry name" value="SEC_C_motif"/>
</dbReference>
<dbReference type="InterPro" id="IPR042252">
    <property type="entry name" value="MtfA_N"/>
</dbReference>
<dbReference type="SUPFAM" id="SSF103642">
    <property type="entry name" value="Sec-C motif"/>
    <property type="match status" value="1"/>
</dbReference>
<dbReference type="RefSeq" id="WP_145167673.1">
    <property type="nucleotide sequence ID" value="NZ_CP036525.1"/>
</dbReference>
<dbReference type="OrthoDB" id="9786424at2"/>
<gene>
    <name evidence="2" type="ORF">K227x_02150</name>
</gene>
<proteinExistence type="predicted"/>
<dbReference type="Pfam" id="PF02810">
    <property type="entry name" value="SEC-C"/>
    <property type="match status" value="1"/>
</dbReference>
<dbReference type="GO" id="GO:0008237">
    <property type="term" value="F:metallopeptidase activity"/>
    <property type="evidence" value="ECO:0007669"/>
    <property type="project" value="InterPro"/>
</dbReference>
<sequence>MLVTPQSDQRNFRISLGYAGVVGAVAVALSLASPWWLALGLLAPVAFAWSRRSTLRRVRVIATAFPDTWERTLQTDVAFFQALDDPGKQKFRNLVKVFVDEVAITGIRTDVDDRTVALVAASAVIPIFGFDHWEYSGLGEVLIYPSAYDNNFSTDDGADRRTLGMVGAYHLSGVMILSKPDLIAGFSNRTDKRNVGIHEFSHLVDKEDGSIDGAAEVAGHDAAVPWIHWVAQELRRQPGHDEDINDYAYTNAAEYFAVLSEYFFDSPATLAEKHPQVYQMLEKIYRQDPQRLLANVPRRKRRVGRNDDCPCGSGKKFKHCCMHRRRRRL</sequence>
<keyword evidence="1" id="KW-1133">Transmembrane helix</keyword>
<dbReference type="PANTHER" id="PTHR30164">
    <property type="entry name" value="MTFA PEPTIDASE"/>
    <property type="match status" value="1"/>
</dbReference>
<evidence type="ECO:0000313" key="2">
    <source>
        <dbReference type="EMBL" id="QDT01846.1"/>
    </source>
</evidence>
<dbReference type="Gene3D" id="3.40.390.10">
    <property type="entry name" value="Collagenase (Catalytic Domain)"/>
    <property type="match status" value="1"/>
</dbReference>
<reference evidence="2 3" key="1">
    <citation type="submission" date="2019-02" db="EMBL/GenBank/DDBJ databases">
        <title>Deep-cultivation of Planctomycetes and their phenomic and genomic characterization uncovers novel biology.</title>
        <authorList>
            <person name="Wiegand S."/>
            <person name="Jogler M."/>
            <person name="Boedeker C."/>
            <person name="Pinto D."/>
            <person name="Vollmers J."/>
            <person name="Rivas-Marin E."/>
            <person name="Kohn T."/>
            <person name="Peeters S.H."/>
            <person name="Heuer A."/>
            <person name="Rast P."/>
            <person name="Oberbeckmann S."/>
            <person name="Bunk B."/>
            <person name="Jeske O."/>
            <person name="Meyerdierks A."/>
            <person name="Storesund J.E."/>
            <person name="Kallscheuer N."/>
            <person name="Luecker S."/>
            <person name="Lage O.M."/>
            <person name="Pohl T."/>
            <person name="Merkel B.J."/>
            <person name="Hornburger P."/>
            <person name="Mueller R.-W."/>
            <person name="Bruemmer F."/>
            <person name="Labrenz M."/>
            <person name="Spormann A.M."/>
            <person name="Op den Camp H."/>
            <person name="Overmann J."/>
            <person name="Amann R."/>
            <person name="Jetten M.S.M."/>
            <person name="Mascher T."/>
            <person name="Medema M.H."/>
            <person name="Devos D.P."/>
            <person name="Kaster A.-K."/>
            <person name="Ovreas L."/>
            <person name="Rohde M."/>
            <person name="Galperin M.Y."/>
            <person name="Jogler C."/>
        </authorList>
    </citation>
    <scope>NUCLEOTIDE SEQUENCE [LARGE SCALE GENOMIC DNA]</scope>
    <source>
        <strain evidence="2 3">K22_7</strain>
    </source>
</reference>
<evidence type="ECO:0000313" key="3">
    <source>
        <dbReference type="Proteomes" id="UP000318538"/>
    </source>
</evidence>
<dbReference type="InterPro" id="IPR024079">
    <property type="entry name" value="MetalloPept_cat_dom_sf"/>
</dbReference>
<keyword evidence="1" id="KW-0472">Membrane</keyword>
<dbReference type="EMBL" id="CP036525">
    <property type="protein sequence ID" value="QDT01846.1"/>
    <property type="molecule type" value="Genomic_DNA"/>
</dbReference>
<organism evidence="2 3">
    <name type="scientific">Rubripirellula lacrimiformis</name>
    <dbReference type="NCBI Taxonomy" id="1930273"/>
    <lineage>
        <taxon>Bacteria</taxon>
        <taxon>Pseudomonadati</taxon>
        <taxon>Planctomycetota</taxon>
        <taxon>Planctomycetia</taxon>
        <taxon>Pirellulales</taxon>
        <taxon>Pirellulaceae</taxon>
        <taxon>Rubripirellula</taxon>
    </lineage>
</organism>
<keyword evidence="1" id="KW-0812">Transmembrane</keyword>
<dbReference type="Gene3D" id="1.10.472.150">
    <property type="entry name" value="Glucose-regulated metallo-peptidase M90, N-terminal domain"/>
    <property type="match status" value="1"/>
</dbReference>
<name>A0A517N3Z7_9BACT</name>
<accession>A0A517N3Z7</accession>
<dbReference type="GO" id="GO:0005829">
    <property type="term" value="C:cytosol"/>
    <property type="evidence" value="ECO:0007669"/>
    <property type="project" value="TreeGrafter"/>
</dbReference>
<dbReference type="Pfam" id="PF06167">
    <property type="entry name" value="Peptidase_M90"/>
    <property type="match status" value="1"/>
</dbReference>
<dbReference type="AlphaFoldDB" id="A0A517N3Z7"/>
<dbReference type="GO" id="GO:0004177">
    <property type="term" value="F:aminopeptidase activity"/>
    <property type="evidence" value="ECO:0007669"/>
    <property type="project" value="TreeGrafter"/>
</dbReference>
<evidence type="ECO:0000256" key="1">
    <source>
        <dbReference type="SAM" id="Phobius"/>
    </source>
</evidence>
<dbReference type="Proteomes" id="UP000318538">
    <property type="component" value="Chromosome"/>
</dbReference>
<evidence type="ECO:0008006" key="4">
    <source>
        <dbReference type="Google" id="ProtNLM"/>
    </source>
</evidence>
<protein>
    <recommendedName>
        <fullName evidence="4">Protein MtfA</fullName>
    </recommendedName>
</protein>
<feature type="transmembrane region" description="Helical" evidence="1">
    <location>
        <begin position="20"/>
        <end position="49"/>
    </location>
</feature>
<dbReference type="InterPro" id="IPR010384">
    <property type="entry name" value="MtfA_fam"/>
</dbReference>
<dbReference type="CDD" id="cd20169">
    <property type="entry name" value="Peptidase_M90_mtfA"/>
    <property type="match status" value="1"/>
</dbReference>
<keyword evidence="3" id="KW-1185">Reference proteome</keyword>
<dbReference type="PANTHER" id="PTHR30164:SF2">
    <property type="entry name" value="PROTEIN MTFA"/>
    <property type="match status" value="1"/>
</dbReference>
<dbReference type="KEGG" id="rlc:K227x_02150"/>